<dbReference type="AlphaFoldDB" id="A0A3T0MXU6"/>
<feature type="domain" description="N-acetyltransferase" evidence="1">
    <location>
        <begin position="12"/>
        <end position="166"/>
    </location>
</feature>
<organism evidence="2 3">
    <name type="scientific">Parasedimentitalea marina</name>
    <dbReference type="NCBI Taxonomy" id="2483033"/>
    <lineage>
        <taxon>Bacteria</taxon>
        <taxon>Pseudomonadati</taxon>
        <taxon>Pseudomonadota</taxon>
        <taxon>Alphaproteobacteria</taxon>
        <taxon>Rhodobacterales</taxon>
        <taxon>Paracoccaceae</taxon>
        <taxon>Parasedimentitalea</taxon>
    </lineage>
</organism>
<dbReference type="GO" id="GO:0016747">
    <property type="term" value="F:acyltransferase activity, transferring groups other than amino-acyl groups"/>
    <property type="evidence" value="ECO:0007669"/>
    <property type="project" value="InterPro"/>
</dbReference>
<dbReference type="SUPFAM" id="SSF55729">
    <property type="entry name" value="Acyl-CoA N-acyltransferases (Nat)"/>
    <property type="match status" value="1"/>
</dbReference>
<dbReference type="OrthoDB" id="6293260at2"/>
<dbReference type="KEGG" id="sedi:EBB79_00820"/>
<evidence type="ECO:0000313" key="2">
    <source>
        <dbReference type="EMBL" id="AZV76579.1"/>
    </source>
</evidence>
<dbReference type="Gene3D" id="3.40.630.30">
    <property type="match status" value="1"/>
</dbReference>
<evidence type="ECO:0000313" key="3">
    <source>
        <dbReference type="Proteomes" id="UP000283063"/>
    </source>
</evidence>
<dbReference type="EMBL" id="CP033219">
    <property type="protein sequence ID" value="AZV76579.1"/>
    <property type="molecule type" value="Genomic_DNA"/>
</dbReference>
<dbReference type="InterPro" id="IPR000182">
    <property type="entry name" value="GNAT_dom"/>
</dbReference>
<dbReference type="InterPro" id="IPR051531">
    <property type="entry name" value="N-acetyltransferase"/>
</dbReference>
<sequence>MMLIPTLSTPRLTLRAPEAGDFPDFAAFFASERSKFVGGPATEEQSWRMLATELGHWPLRGYGRWAVEETETGKLAGIIGLWFPKGWPEPELGWDLMNGFEGKGYATEAALAAREYAYETLGWTTTISLVAPANDGSRGVAKRMGATFDGMFDHERHGTLEIWRHPSPQDLAAGGMEAYA</sequence>
<keyword evidence="2" id="KW-0808">Transferase</keyword>
<protein>
    <submittedName>
        <fullName evidence="2">N-acetyltransferase</fullName>
    </submittedName>
</protein>
<dbReference type="PROSITE" id="PS51186">
    <property type="entry name" value="GNAT"/>
    <property type="match status" value="1"/>
</dbReference>
<proteinExistence type="predicted"/>
<reference evidence="2 3" key="1">
    <citation type="submission" date="2018-10" db="EMBL/GenBank/DDBJ databases">
        <title>Parasedimentitalea marina sp. nov., a psychrophilic bacterium isolated from deep seawater of the New Britain Trench.</title>
        <authorList>
            <person name="Cao J."/>
        </authorList>
    </citation>
    <scope>NUCLEOTIDE SEQUENCE [LARGE SCALE GENOMIC DNA]</scope>
    <source>
        <strain evidence="2 3">W43</strain>
    </source>
</reference>
<accession>A0A3T0MXU6</accession>
<name>A0A3T0MXU6_9RHOB</name>
<dbReference type="PANTHER" id="PTHR43792">
    <property type="entry name" value="GNAT FAMILY, PUTATIVE (AFU_ORTHOLOGUE AFUA_3G00765)-RELATED-RELATED"/>
    <property type="match status" value="1"/>
</dbReference>
<keyword evidence="3" id="KW-1185">Reference proteome</keyword>
<evidence type="ECO:0000259" key="1">
    <source>
        <dbReference type="PROSITE" id="PS51186"/>
    </source>
</evidence>
<gene>
    <name evidence="2" type="ORF">EBB79_00820</name>
</gene>
<dbReference type="Pfam" id="PF13302">
    <property type="entry name" value="Acetyltransf_3"/>
    <property type="match status" value="1"/>
</dbReference>
<dbReference type="PANTHER" id="PTHR43792:SF1">
    <property type="entry name" value="N-ACETYLTRANSFERASE DOMAIN-CONTAINING PROTEIN"/>
    <property type="match status" value="1"/>
</dbReference>
<dbReference type="Proteomes" id="UP000283063">
    <property type="component" value="Chromosome"/>
</dbReference>
<dbReference type="InterPro" id="IPR016181">
    <property type="entry name" value="Acyl_CoA_acyltransferase"/>
</dbReference>